<proteinExistence type="predicted"/>
<name>A0A834AHD3_9CHIR</name>
<gene>
    <name evidence="2" type="ORF">HJG60_010471</name>
</gene>
<keyword evidence="1" id="KW-0812">Transmembrane</keyword>
<organism evidence="2 3">
    <name type="scientific">Phyllostomus discolor</name>
    <name type="common">pale spear-nosed bat</name>
    <dbReference type="NCBI Taxonomy" id="89673"/>
    <lineage>
        <taxon>Eukaryota</taxon>
        <taxon>Metazoa</taxon>
        <taxon>Chordata</taxon>
        <taxon>Craniata</taxon>
        <taxon>Vertebrata</taxon>
        <taxon>Euteleostomi</taxon>
        <taxon>Mammalia</taxon>
        <taxon>Eutheria</taxon>
        <taxon>Laurasiatheria</taxon>
        <taxon>Chiroptera</taxon>
        <taxon>Yangochiroptera</taxon>
        <taxon>Phyllostomidae</taxon>
        <taxon>Phyllostominae</taxon>
        <taxon>Phyllostomus</taxon>
    </lineage>
</organism>
<keyword evidence="1" id="KW-0472">Membrane</keyword>
<protein>
    <submittedName>
        <fullName evidence="2">Uncharacterized protein</fullName>
    </submittedName>
</protein>
<evidence type="ECO:0000256" key="1">
    <source>
        <dbReference type="SAM" id="Phobius"/>
    </source>
</evidence>
<evidence type="ECO:0000313" key="2">
    <source>
        <dbReference type="EMBL" id="KAF6114477.1"/>
    </source>
</evidence>
<dbReference type="EMBL" id="JABVXQ010000004">
    <property type="protein sequence ID" value="KAF6114477.1"/>
    <property type="molecule type" value="Genomic_DNA"/>
</dbReference>
<evidence type="ECO:0000313" key="3">
    <source>
        <dbReference type="Proteomes" id="UP000664940"/>
    </source>
</evidence>
<reference evidence="2 3" key="1">
    <citation type="journal article" date="2020" name="Nature">
        <title>Six reference-quality genomes reveal evolution of bat adaptations.</title>
        <authorList>
            <person name="Jebb D."/>
            <person name="Huang Z."/>
            <person name="Pippel M."/>
            <person name="Hughes G.M."/>
            <person name="Lavrichenko K."/>
            <person name="Devanna P."/>
            <person name="Winkler S."/>
            <person name="Jermiin L.S."/>
            <person name="Skirmuntt E.C."/>
            <person name="Katzourakis A."/>
            <person name="Burkitt-Gray L."/>
            <person name="Ray D.A."/>
            <person name="Sullivan K.A.M."/>
            <person name="Roscito J.G."/>
            <person name="Kirilenko B.M."/>
            <person name="Davalos L.M."/>
            <person name="Corthals A.P."/>
            <person name="Power M.L."/>
            <person name="Jones G."/>
            <person name="Ransome R.D."/>
            <person name="Dechmann D.K.N."/>
            <person name="Locatelli A.G."/>
            <person name="Puechmaille S.J."/>
            <person name="Fedrigo O."/>
            <person name="Jarvis E.D."/>
            <person name="Hiller M."/>
            <person name="Vernes S.C."/>
            <person name="Myers E.W."/>
            <person name="Teeling E.C."/>
        </authorList>
    </citation>
    <scope>NUCLEOTIDE SEQUENCE [LARGE SCALE GENOMIC DNA]</scope>
    <source>
        <strain evidence="2">Bat1K_MPI-CBG_1</strain>
    </source>
</reference>
<feature type="transmembrane region" description="Helical" evidence="1">
    <location>
        <begin position="46"/>
        <end position="69"/>
    </location>
</feature>
<comment type="caution">
    <text evidence="2">The sequence shown here is derived from an EMBL/GenBank/DDBJ whole genome shotgun (WGS) entry which is preliminary data.</text>
</comment>
<feature type="transmembrane region" description="Helical" evidence="1">
    <location>
        <begin position="12"/>
        <end position="34"/>
    </location>
</feature>
<keyword evidence="1" id="KW-1133">Transmembrane helix</keyword>
<accession>A0A834AHD3</accession>
<dbReference type="AlphaFoldDB" id="A0A834AHD3"/>
<sequence length="195" mass="21288">MFKVVLEVPKPLPMVLNSCFFILFWLNVSFFLLVQTVDLSPGFLPVTIGSLYIFLYFTFHSLHFFLYVATTLHHFCEHPDCQCFELCIDGLAISSSLILSQRACYIVRGGALGVHCGTVCAGGVQEGTMLFAQLSASFQSLRPLPTSKLGPSGADFQVGGLVYSKSLWVSPTNSPMRLGISPATSTPTGFFSQKV</sequence>
<dbReference type="Proteomes" id="UP000664940">
    <property type="component" value="Unassembled WGS sequence"/>
</dbReference>